<dbReference type="AlphaFoldDB" id="A0A502BMP0"/>
<sequence>MKTYVDCLGLRSKDSPSFSKRVRGYRNFFFSAFLLKGLFAEVSSQTRPDGEEINKSTSILIAAILFDNGGRAGIKNQFLFIGFYSDVCVANMLFSVLGDFACTPDAELQSIHLLS</sequence>
<evidence type="ECO:0000313" key="2">
    <source>
        <dbReference type="Proteomes" id="UP000315388"/>
    </source>
</evidence>
<keyword evidence="2" id="KW-1185">Reference proteome</keyword>
<comment type="caution">
    <text evidence="1">The sequence shown here is derived from an EMBL/GenBank/DDBJ whole genome shotgun (WGS) entry which is preliminary data.</text>
</comment>
<reference evidence="1 2" key="1">
    <citation type="journal article" date="2003" name="Int. J. Syst. Evol. Microbiol.">
        <title>Towards a standardized format for the description of a novel species (of an established genus): Ochrobactrum gallinifaecis sp. nov.</title>
        <authorList>
            <person name="Kampfer P."/>
            <person name="Buczolits S."/>
            <person name="Albrecht A."/>
            <person name="Busse H.J."/>
            <person name="Stackebrandt E."/>
        </authorList>
    </citation>
    <scope>NUCLEOTIDE SEQUENCE [LARGE SCALE GENOMIC DNA]</scope>
    <source>
        <strain evidence="1 2">ISO 196</strain>
    </source>
</reference>
<dbReference type="EMBL" id="VEWJ01000004">
    <property type="protein sequence ID" value="TPF75772.1"/>
    <property type="molecule type" value="Genomic_DNA"/>
</dbReference>
<protein>
    <submittedName>
        <fullName evidence="1">Uncharacterized protein</fullName>
    </submittedName>
</protein>
<accession>A0A502BMP0</accession>
<evidence type="ECO:0000313" key="1">
    <source>
        <dbReference type="EMBL" id="TPF75772.1"/>
    </source>
</evidence>
<proteinExistence type="predicted"/>
<organism evidence="1 2">
    <name type="scientific">Brucella gallinifaecis</name>
    <dbReference type="NCBI Taxonomy" id="215590"/>
    <lineage>
        <taxon>Bacteria</taxon>
        <taxon>Pseudomonadati</taxon>
        <taxon>Pseudomonadota</taxon>
        <taxon>Alphaproteobacteria</taxon>
        <taxon>Hyphomicrobiales</taxon>
        <taxon>Brucellaceae</taxon>
        <taxon>Brucella/Ochrobactrum group</taxon>
        <taxon>Brucella</taxon>
    </lineage>
</organism>
<name>A0A502BMP0_9HYPH</name>
<dbReference type="Proteomes" id="UP000315388">
    <property type="component" value="Unassembled WGS sequence"/>
</dbReference>
<dbReference type="RefSeq" id="WP_376889168.1">
    <property type="nucleotide sequence ID" value="NZ_JBHTMD010000007.1"/>
</dbReference>
<gene>
    <name evidence="1" type="ORF">FHY56_07450</name>
</gene>